<evidence type="ECO:0000313" key="6">
    <source>
        <dbReference type="EMBL" id="MBA5760728.1"/>
    </source>
</evidence>
<evidence type="ECO:0000256" key="4">
    <source>
        <dbReference type="ARBA" id="ARBA00022840"/>
    </source>
</evidence>
<dbReference type="EMBL" id="JACFYF010000001">
    <property type="protein sequence ID" value="MBA5760728.1"/>
    <property type="molecule type" value="Genomic_DNA"/>
</dbReference>
<keyword evidence="7" id="KW-1185">Reference proteome</keyword>
<comment type="caution">
    <text evidence="6">The sequence shown here is derived from an EMBL/GenBank/DDBJ whole genome shotgun (WGS) entry which is preliminary data.</text>
</comment>
<dbReference type="NCBIfam" id="TIGR03125">
    <property type="entry name" value="citrate_citG"/>
    <property type="match status" value="1"/>
</dbReference>
<dbReference type="Gene3D" id="1.10.4200.10">
    <property type="entry name" value="Triphosphoribosyl-dephospho-CoA protein"/>
    <property type="match status" value="1"/>
</dbReference>
<dbReference type="GO" id="GO:0051191">
    <property type="term" value="P:prosthetic group biosynthetic process"/>
    <property type="evidence" value="ECO:0007669"/>
    <property type="project" value="TreeGrafter"/>
</dbReference>
<comment type="similarity">
    <text evidence="5">Belongs to the CitG/MdcB family.</text>
</comment>
<name>A0A7W2FME0_9VIBR</name>
<dbReference type="PANTHER" id="PTHR30201:SF2">
    <property type="entry name" value="2-(5''-TRIPHOSPHORIBOSYL)-3'-DEPHOSPHOCOENZYME-A SYNTHASE"/>
    <property type="match status" value="1"/>
</dbReference>
<proteinExistence type="inferred from homology"/>
<dbReference type="AlphaFoldDB" id="A0A7W2FME0"/>
<evidence type="ECO:0000313" key="7">
    <source>
        <dbReference type="Proteomes" id="UP000571701"/>
    </source>
</evidence>
<dbReference type="InterPro" id="IPR017551">
    <property type="entry name" value="TriPribosyl-deP-CoA_syn_CitG"/>
</dbReference>
<organism evidence="6 7">
    <name type="scientific">Vibrio marinisediminis</name>
    <dbReference type="NCBI Taxonomy" id="2758441"/>
    <lineage>
        <taxon>Bacteria</taxon>
        <taxon>Pseudomonadati</taxon>
        <taxon>Pseudomonadota</taxon>
        <taxon>Gammaproteobacteria</taxon>
        <taxon>Vibrionales</taxon>
        <taxon>Vibrionaceae</taxon>
        <taxon>Vibrio</taxon>
    </lineage>
</organism>
<dbReference type="Proteomes" id="UP000571701">
    <property type="component" value="Unassembled WGS sequence"/>
</dbReference>
<comment type="catalytic activity">
    <reaction evidence="1 5">
        <text>3'-dephospho-CoA + ATP = 2'-(5''-triphospho-alpha-D-ribosyl)-3'-dephospho-CoA + adenine</text>
        <dbReference type="Rhea" id="RHEA:15117"/>
        <dbReference type="ChEBI" id="CHEBI:16708"/>
        <dbReference type="ChEBI" id="CHEBI:30616"/>
        <dbReference type="ChEBI" id="CHEBI:57328"/>
        <dbReference type="ChEBI" id="CHEBI:61378"/>
        <dbReference type="EC" id="2.4.2.52"/>
    </reaction>
</comment>
<dbReference type="GO" id="GO:0016757">
    <property type="term" value="F:glycosyltransferase activity"/>
    <property type="evidence" value="ECO:0007669"/>
    <property type="project" value="UniProtKB-KW"/>
</dbReference>
<keyword evidence="6" id="KW-0328">Glycosyltransferase</keyword>
<dbReference type="Pfam" id="PF01874">
    <property type="entry name" value="CitG"/>
    <property type="match status" value="1"/>
</dbReference>
<evidence type="ECO:0000256" key="1">
    <source>
        <dbReference type="ARBA" id="ARBA00001210"/>
    </source>
</evidence>
<keyword evidence="3 5" id="KW-0547">Nucleotide-binding</keyword>
<dbReference type="InterPro" id="IPR002736">
    <property type="entry name" value="CitG"/>
</dbReference>
<dbReference type="HAMAP" id="MF_00397">
    <property type="entry name" value="CitG"/>
    <property type="match status" value="1"/>
</dbReference>
<protein>
    <recommendedName>
        <fullName evidence="5">Probable 2-(5''-triphosphoribosyl)-3'-dephosphocoenzyme-A synthase</fullName>
        <shortName evidence="5">2-(5''-triphosphoribosyl)-3'-dephospho-CoA synthase</shortName>
        <ecNumber evidence="5">2.4.2.52</ecNumber>
    </recommendedName>
</protein>
<dbReference type="PANTHER" id="PTHR30201">
    <property type="entry name" value="TRIPHOSPHORIBOSYL-DEPHOSPHO-COA SYNTHASE"/>
    <property type="match status" value="1"/>
</dbReference>
<gene>
    <name evidence="5 6" type="primary">citG</name>
    <name evidence="6" type="ORF">H2O73_00065</name>
</gene>
<dbReference type="EC" id="2.4.2.52" evidence="5"/>
<evidence type="ECO:0000256" key="5">
    <source>
        <dbReference type="HAMAP-Rule" id="MF_00397"/>
    </source>
</evidence>
<reference evidence="6 7" key="1">
    <citation type="submission" date="2020-07" db="EMBL/GenBank/DDBJ databases">
        <title>Vibrio marinisediminis sp. nov., isolated from marine sediment.</title>
        <authorList>
            <person name="Ji X."/>
        </authorList>
    </citation>
    <scope>NUCLEOTIDE SEQUENCE [LARGE SCALE GENOMIC DNA]</scope>
    <source>
        <strain evidence="6 7">404</strain>
    </source>
</reference>
<dbReference type="GO" id="GO:0046917">
    <property type="term" value="F:triphosphoribosyl-dephospho-CoA synthase activity"/>
    <property type="evidence" value="ECO:0007669"/>
    <property type="project" value="UniProtKB-UniRule"/>
</dbReference>
<keyword evidence="2 5" id="KW-0808">Transferase</keyword>
<dbReference type="GO" id="GO:0005524">
    <property type="term" value="F:ATP binding"/>
    <property type="evidence" value="ECO:0007669"/>
    <property type="project" value="UniProtKB-KW"/>
</dbReference>
<evidence type="ECO:0000256" key="3">
    <source>
        <dbReference type="ARBA" id="ARBA00022741"/>
    </source>
</evidence>
<keyword evidence="4 5" id="KW-0067">ATP-binding</keyword>
<accession>A0A7W2FME0</accession>
<evidence type="ECO:0000256" key="2">
    <source>
        <dbReference type="ARBA" id="ARBA00022679"/>
    </source>
</evidence>
<sequence length="315" mass="34450">MITNKTLMWLLDDCCIYHPEKEGQSRLNVSVLAGNLAYHAMMLEVHLTPKPGLVDCANSGSHNDMDLTTFVASCDALRPFMKAFVHAGFQASNVSASDLLTHLRPIGIEAEKAMFAVTEGVNTHKGMIFTLGLICGAVGWLHQNGQSYNARSVREVIKASCASLVEKELEQSRSKTNTAGERIFHQYGLTGIRGEAAQGYPTIFDCALPTYTKAIEQGSSEEKALSVTLLALMAQNNDTNVINRAGLVGLNFVKQQANSLMTTSYDSHHDFEQHLFAMDRLFIERNISPGGSADLLAATWLLVQLDICSLVLINK</sequence>